<dbReference type="Pfam" id="PF07755">
    <property type="entry name" value="DUF1611"/>
    <property type="match status" value="1"/>
</dbReference>
<gene>
    <name evidence="3" type="ORF">Pan54_03430</name>
</gene>
<dbReference type="Gene3D" id="3.40.50.720">
    <property type="entry name" value="NAD(P)-binding Rossmann-like Domain"/>
    <property type="match status" value="1"/>
</dbReference>
<organism evidence="3 4">
    <name type="scientific">Rubinisphaera italica</name>
    <dbReference type="NCBI Taxonomy" id="2527969"/>
    <lineage>
        <taxon>Bacteria</taxon>
        <taxon>Pseudomonadati</taxon>
        <taxon>Planctomycetota</taxon>
        <taxon>Planctomycetia</taxon>
        <taxon>Planctomycetales</taxon>
        <taxon>Planctomycetaceae</taxon>
        <taxon>Rubinisphaera</taxon>
    </lineage>
</organism>
<dbReference type="PIRSF" id="PIRSF026760">
    <property type="entry name" value="UCP026760"/>
    <property type="match status" value="1"/>
</dbReference>
<dbReference type="InterPro" id="IPR035086">
    <property type="entry name" value="DgcN-like_C"/>
</dbReference>
<accession>A0A5C5XBV5</accession>
<comment type="caution">
    <text evidence="3">The sequence shown here is derived from an EMBL/GenBank/DDBJ whole genome shotgun (WGS) entry which is preliminary data.</text>
</comment>
<dbReference type="Pfam" id="PF17396">
    <property type="entry name" value="DUF1611_N"/>
    <property type="match status" value="1"/>
</dbReference>
<dbReference type="InterPro" id="IPR027417">
    <property type="entry name" value="P-loop_NTPase"/>
</dbReference>
<dbReference type="PANTHER" id="PTHR40690">
    <property type="entry name" value="GLL3100 PROTEIN"/>
    <property type="match status" value="1"/>
</dbReference>
<dbReference type="EMBL" id="SJPG01000001">
    <property type="protein sequence ID" value="TWT59635.1"/>
    <property type="molecule type" value="Genomic_DNA"/>
</dbReference>
<evidence type="ECO:0008006" key="5">
    <source>
        <dbReference type="Google" id="ProtNLM"/>
    </source>
</evidence>
<feature type="domain" description="D-glutamate N-acetyltransferase-like C-terminal" evidence="1">
    <location>
        <begin position="168"/>
        <end position="358"/>
    </location>
</feature>
<dbReference type="InterPro" id="IPR035402">
    <property type="entry name" value="DgcN-like_N"/>
</dbReference>
<dbReference type="RefSeq" id="WP_146501845.1">
    <property type="nucleotide sequence ID" value="NZ_SJPG01000001.1"/>
</dbReference>
<reference evidence="3 4" key="1">
    <citation type="submission" date="2019-02" db="EMBL/GenBank/DDBJ databases">
        <title>Deep-cultivation of Planctomycetes and their phenomic and genomic characterization uncovers novel biology.</title>
        <authorList>
            <person name="Wiegand S."/>
            <person name="Jogler M."/>
            <person name="Boedeker C."/>
            <person name="Pinto D."/>
            <person name="Vollmers J."/>
            <person name="Rivas-Marin E."/>
            <person name="Kohn T."/>
            <person name="Peeters S.H."/>
            <person name="Heuer A."/>
            <person name="Rast P."/>
            <person name="Oberbeckmann S."/>
            <person name="Bunk B."/>
            <person name="Jeske O."/>
            <person name="Meyerdierks A."/>
            <person name="Storesund J.E."/>
            <person name="Kallscheuer N."/>
            <person name="Luecker S."/>
            <person name="Lage O.M."/>
            <person name="Pohl T."/>
            <person name="Merkel B.J."/>
            <person name="Hornburger P."/>
            <person name="Mueller R.-W."/>
            <person name="Bruemmer F."/>
            <person name="Labrenz M."/>
            <person name="Spormann A.M."/>
            <person name="Op Den Camp H."/>
            <person name="Overmann J."/>
            <person name="Amann R."/>
            <person name="Jetten M.S.M."/>
            <person name="Mascher T."/>
            <person name="Medema M.H."/>
            <person name="Devos D.P."/>
            <person name="Kaster A.-K."/>
            <person name="Ovreas L."/>
            <person name="Rohde M."/>
            <person name="Galperin M.Y."/>
            <person name="Jogler C."/>
        </authorList>
    </citation>
    <scope>NUCLEOTIDE SEQUENCE [LARGE SCALE GENOMIC DNA]</scope>
    <source>
        <strain evidence="3 4">Pan54</strain>
    </source>
</reference>
<feature type="domain" description="D-glutamate N-acetyltransferase-like N-terminal" evidence="2">
    <location>
        <begin position="65"/>
        <end position="155"/>
    </location>
</feature>
<dbReference type="AlphaFoldDB" id="A0A5C5XBV5"/>
<dbReference type="Proteomes" id="UP000316095">
    <property type="component" value="Unassembled WGS sequence"/>
</dbReference>
<sequence>MPAQQISVADPPISNPEQSQLISRINGYHRIVILTEAHTNYQYAKTAIALLRYRTADVVAVLDSTQVGRQVKDLIGQGDGIPIVSSMKELDDVDALFVGISPSGGRLPAAMQAAIREAIEAGIDVVSGLHDFLSEDVELKQLAEESGSTIIDVRKNNCREVARHATFNPQCLRIHTVGHDCSVGKMIASKEIELELIRRGIDARFLATGQTGIMIAGNGIPIDCTVSDFLNGSAEQLVLDHQHHEIVLIEGQGCITHPAYSGVTLGLLHGSAPHGLILCYEAGRETVKNLDHVPIPSLKQFVSLYETIASARHPSKIIGIAMNGRRLTPEEGELEKQKVSAELGLPVCDVFRDGAAVLADAILEFQKEAV</sequence>
<dbReference type="PANTHER" id="PTHR40690:SF1">
    <property type="entry name" value="DUF1611 DOMAIN-CONTAINING PROTEIN"/>
    <property type="match status" value="1"/>
</dbReference>
<protein>
    <recommendedName>
        <fullName evidence="5">DUF1611 domain-containing protein</fullName>
    </recommendedName>
</protein>
<dbReference type="OrthoDB" id="9778498at2"/>
<dbReference type="SUPFAM" id="SSF52540">
    <property type="entry name" value="P-loop containing nucleoside triphosphate hydrolases"/>
    <property type="match status" value="1"/>
</dbReference>
<dbReference type="InterPro" id="IPR011669">
    <property type="entry name" value="DgcN-like"/>
</dbReference>
<keyword evidence="4" id="KW-1185">Reference proteome</keyword>
<proteinExistence type="predicted"/>
<evidence type="ECO:0000313" key="3">
    <source>
        <dbReference type="EMBL" id="TWT59635.1"/>
    </source>
</evidence>
<name>A0A5C5XBV5_9PLAN</name>
<evidence type="ECO:0000259" key="2">
    <source>
        <dbReference type="Pfam" id="PF17396"/>
    </source>
</evidence>
<evidence type="ECO:0000313" key="4">
    <source>
        <dbReference type="Proteomes" id="UP000316095"/>
    </source>
</evidence>
<dbReference type="Gene3D" id="3.40.50.300">
    <property type="entry name" value="P-loop containing nucleotide triphosphate hydrolases"/>
    <property type="match status" value="1"/>
</dbReference>
<evidence type="ECO:0000259" key="1">
    <source>
        <dbReference type="Pfam" id="PF07755"/>
    </source>
</evidence>